<name>A0A3N4HMA1_ASCIM</name>
<gene>
    <name evidence="2" type="ORF">BJ508DRAFT_341665</name>
</gene>
<dbReference type="AlphaFoldDB" id="A0A3N4HMA1"/>
<keyword evidence="3" id="KW-1185">Reference proteome</keyword>
<dbReference type="Proteomes" id="UP000275078">
    <property type="component" value="Unassembled WGS sequence"/>
</dbReference>
<evidence type="ECO:0000313" key="3">
    <source>
        <dbReference type="Proteomes" id="UP000275078"/>
    </source>
</evidence>
<organism evidence="2 3">
    <name type="scientific">Ascobolus immersus RN42</name>
    <dbReference type="NCBI Taxonomy" id="1160509"/>
    <lineage>
        <taxon>Eukaryota</taxon>
        <taxon>Fungi</taxon>
        <taxon>Dikarya</taxon>
        <taxon>Ascomycota</taxon>
        <taxon>Pezizomycotina</taxon>
        <taxon>Pezizomycetes</taxon>
        <taxon>Pezizales</taxon>
        <taxon>Ascobolaceae</taxon>
        <taxon>Ascobolus</taxon>
    </lineage>
</organism>
<sequence>MFSAIHRLFVPRPAPAPIAPTTAESALSPPLPDPSAFEFLTYAALLSMLHTRMQDLMHLHSSSTPTPECTELQNKLQRSLLAAQYPSKFYPYLQDLYTQCFNLLDTYLPADTNRRTSPPSTITSQQHASTYIRLLIDIHRLSLRASKLDLPGLLSTCDSDTKTPIIPAHLFPHPPSPTSSTTSWTHHDDTPSTFLPHARPTTPIRQLLFSKFHPIYRLTLHLLSFFPPAPPRRPIRTNVAKNSCFGFPGHYGTESSNFTTIEFYQPEQVAHWALHNEIQQKKFVKFVPPRVKAGLEQIAEAAEVLRCRVMVLAYRAKNRGYIVVPPEVKRG</sequence>
<feature type="region of interest" description="Disordered" evidence="1">
    <location>
        <begin position="177"/>
        <end position="197"/>
    </location>
</feature>
<reference evidence="2 3" key="1">
    <citation type="journal article" date="2018" name="Nat. Ecol. Evol.">
        <title>Pezizomycetes genomes reveal the molecular basis of ectomycorrhizal truffle lifestyle.</title>
        <authorList>
            <person name="Murat C."/>
            <person name="Payen T."/>
            <person name="Noel B."/>
            <person name="Kuo A."/>
            <person name="Morin E."/>
            <person name="Chen J."/>
            <person name="Kohler A."/>
            <person name="Krizsan K."/>
            <person name="Balestrini R."/>
            <person name="Da Silva C."/>
            <person name="Montanini B."/>
            <person name="Hainaut M."/>
            <person name="Levati E."/>
            <person name="Barry K.W."/>
            <person name="Belfiori B."/>
            <person name="Cichocki N."/>
            <person name="Clum A."/>
            <person name="Dockter R.B."/>
            <person name="Fauchery L."/>
            <person name="Guy J."/>
            <person name="Iotti M."/>
            <person name="Le Tacon F."/>
            <person name="Lindquist E.A."/>
            <person name="Lipzen A."/>
            <person name="Malagnac F."/>
            <person name="Mello A."/>
            <person name="Molinier V."/>
            <person name="Miyauchi S."/>
            <person name="Poulain J."/>
            <person name="Riccioni C."/>
            <person name="Rubini A."/>
            <person name="Sitrit Y."/>
            <person name="Splivallo R."/>
            <person name="Traeger S."/>
            <person name="Wang M."/>
            <person name="Zifcakova L."/>
            <person name="Wipf D."/>
            <person name="Zambonelli A."/>
            <person name="Paolocci F."/>
            <person name="Nowrousian M."/>
            <person name="Ottonello S."/>
            <person name="Baldrian P."/>
            <person name="Spatafora J.W."/>
            <person name="Henrissat B."/>
            <person name="Nagy L.G."/>
            <person name="Aury J.M."/>
            <person name="Wincker P."/>
            <person name="Grigoriev I.V."/>
            <person name="Bonfante P."/>
            <person name="Martin F.M."/>
        </authorList>
    </citation>
    <scope>NUCLEOTIDE SEQUENCE [LARGE SCALE GENOMIC DNA]</scope>
    <source>
        <strain evidence="2 3">RN42</strain>
    </source>
</reference>
<accession>A0A3N4HMA1</accession>
<protein>
    <submittedName>
        <fullName evidence="2">Uncharacterized protein</fullName>
    </submittedName>
</protein>
<dbReference type="EMBL" id="ML119829">
    <property type="protein sequence ID" value="RPA73211.1"/>
    <property type="molecule type" value="Genomic_DNA"/>
</dbReference>
<proteinExistence type="predicted"/>
<evidence type="ECO:0000313" key="2">
    <source>
        <dbReference type="EMBL" id="RPA73211.1"/>
    </source>
</evidence>
<evidence type="ECO:0000256" key="1">
    <source>
        <dbReference type="SAM" id="MobiDB-lite"/>
    </source>
</evidence>